<feature type="compositionally biased region" description="Acidic residues" evidence="1">
    <location>
        <begin position="53"/>
        <end position="69"/>
    </location>
</feature>
<dbReference type="AlphaFoldDB" id="A0A1I7XDA8"/>
<feature type="compositionally biased region" description="Basic and acidic residues" evidence="1">
    <location>
        <begin position="70"/>
        <end position="118"/>
    </location>
</feature>
<proteinExistence type="predicted"/>
<feature type="region of interest" description="Disordered" evidence="1">
    <location>
        <begin position="160"/>
        <end position="182"/>
    </location>
</feature>
<feature type="region of interest" description="Disordered" evidence="1">
    <location>
        <begin position="1"/>
        <end position="118"/>
    </location>
</feature>
<keyword evidence="2" id="KW-1133">Transmembrane helix</keyword>
<accession>A0A1I7XDA8</accession>
<sequence>MTLEQLHAKRESMGGPDVVVRQMKGTHENANEDRQTPEKEDLKVDKDIPIGEETLELEASEDESEEELVEEAREQERLLKDLNAKDKEREGECERENEEKAEKKARESEKKKKEEKQREKDLAEELKQKGKALQVITIYFATIGSSSLLIIFTQDRRRGRSLSTSSSEDRKRRSRSADSVKNTKREDRMRVIFLFNLFFLVVAQNSPSENKTIVDLVQAVIDTEHKLEEELRSDVSKAKQKHDEVKVEVSSMLNQTIEKLDKAIKEKVESFREFSKVKCQEEAAWLLFHERKI</sequence>
<evidence type="ECO:0000256" key="1">
    <source>
        <dbReference type="SAM" id="MobiDB-lite"/>
    </source>
</evidence>
<feature type="compositionally biased region" description="Basic and acidic residues" evidence="1">
    <location>
        <begin position="167"/>
        <end position="182"/>
    </location>
</feature>
<dbReference type="Proteomes" id="UP000095283">
    <property type="component" value="Unplaced"/>
</dbReference>
<reference evidence="4" key="1">
    <citation type="submission" date="2016-11" db="UniProtKB">
        <authorList>
            <consortium name="WormBaseParasite"/>
        </authorList>
    </citation>
    <scope>IDENTIFICATION</scope>
</reference>
<keyword evidence="3" id="KW-1185">Reference proteome</keyword>
<evidence type="ECO:0000313" key="4">
    <source>
        <dbReference type="WBParaSite" id="Hba_15336"/>
    </source>
</evidence>
<dbReference type="WBParaSite" id="Hba_15336">
    <property type="protein sequence ID" value="Hba_15336"/>
    <property type="gene ID" value="Hba_15336"/>
</dbReference>
<organism evidence="3 4">
    <name type="scientific">Heterorhabditis bacteriophora</name>
    <name type="common">Entomopathogenic nematode worm</name>
    <dbReference type="NCBI Taxonomy" id="37862"/>
    <lineage>
        <taxon>Eukaryota</taxon>
        <taxon>Metazoa</taxon>
        <taxon>Ecdysozoa</taxon>
        <taxon>Nematoda</taxon>
        <taxon>Chromadorea</taxon>
        <taxon>Rhabditida</taxon>
        <taxon>Rhabditina</taxon>
        <taxon>Rhabditomorpha</taxon>
        <taxon>Strongyloidea</taxon>
        <taxon>Heterorhabditidae</taxon>
        <taxon>Heterorhabditis</taxon>
    </lineage>
</organism>
<protein>
    <submittedName>
        <fullName evidence="4">Cilia- and flagella-associated protein 251-like</fullName>
    </submittedName>
</protein>
<feature type="compositionally biased region" description="Basic and acidic residues" evidence="1">
    <location>
        <begin position="25"/>
        <end position="49"/>
    </location>
</feature>
<evidence type="ECO:0000256" key="2">
    <source>
        <dbReference type="SAM" id="Phobius"/>
    </source>
</evidence>
<feature type="transmembrane region" description="Helical" evidence="2">
    <location>
        <begin position="132"/>
        <end position="152"/>
    </location>
</feature>
<keyword evidence="2" id="KW-0472">Membrane</keyword>
<keyword evidence="2" id="KW-0812">Transmembrane</keyword>
<evidence type="ECO:0000313" key="3">
    <source>
        <dbReference type="Proteomes" id="UP000095283"/>
    </source>
</evidence>
<feature type="compositionally biased region" description="Basic and acidic residues" evidence="1">
    <location>
        <begin position="1"/>
        <end position="12"/>
    </location>
</feature>
<name>A0A1I7XDA8_HETBA</name>